<reference evidence="9" key="1">
    <citation type="journal article" date="2019" name="Gigascience">
        <title>De novo genome assembly of the endangered Acer yangbiense, a plant species with extremely small populations endemic to Yunnan Province, China.</title>
        <authorList>
            <person name="Yang J."/>
            <person name="Wariss H.M."/>
            <person name="Tao L."/>
            <person name="Zhang R."/>
            <person name="Yun Q."/>
            <person name="Hollingsworth P."/>
            <person name="Dao Z."/>
            <person name="Luo G."/>
            <person name="Guo H."/>
            <person name="Ma Y."/>
            <person name="Sun W."/>
        </authorList>
    </citation>
    <scope>NUCLEOTIDE SEQUENCE [LARGE SCALE GENOMIC DNA]</scope>
    <source>
        <strain evidence="9">cv. br00</strain>
    </source>
</reference>
<gene>
    <name evidence="8" type="ORF">DKX38_000279</name>
</gene>
<feature type="transmembrane region" description="Helical" evidence="7">
    <location>
        <begin position="298"/>
        <end position="316"/>
    </location>
</feature>
<keyword evidence="3" id="KW-0813">Transport</keyword>
<feature type="transmembrane region" description="Helical" evidence="7">
    <location>
        <begin position="418"/>
        <end position="440"/>
    </location>
</feature>
<evidence type="ECO:0000256" key="1">
    <source>
        <dbReference type="ARBA" id="ARBA00004141"/>
    </source>
</evidence>
<feature type="transmembrane region" description="Helical" evidence="7">
    <location>
        <begin position="198"/>
        <end position="219"/>
    </location>
</feature>
<evidence type="ECO:0000313" key="9">
    <source>
        <dbReference type="Proteomes" id="UP000326939"/>
    </source>
</evidence>
<protein>
    <recommendedName>
        <fullName evidence="10">Folate-biopterin transporter 3</fullName>
    </recommendedName>
</protein>
<keyword evidence="5 7" id="KW-1133">Transmembrane helix</keyword>
<dbReference type="InterPro" id="IPR036259">
    <property type="entry name" value="MFS_trans_sf"/>
</dbReference>
<dbReference type="SUPFAM" id="SSF103473">
    <property type="entry name" value="MFS general substrate transporter"/>
    <property type="match status" value="1"/>
</dbReference>
<dbReference type="PANTHER" id="PTHR31585">
    <property type="entry name" value="FOLATE-BIOPTERIN TRANSPORTER 1, CHLOROPLASTIC"/>
    <property type="match status" value="1"/>
</dbReference>
<dbReference type="Gene3D" id="1.20.1250.20">
    <property type="entry name" value="MFS general substrate transporter like domains"/>
    <property type="match status" value="1"/>
</dbReference>
<evidence type="ECO:0008006" key="10">
    <source>
        <dbReference type="Google" id="ProtNLM"/>
    </source>
</evidence>
<keyword evidence="9" id="KW-1185">Reference proteome</keyword>
<dbReference type="PANTHER" id="PTHR31585:SF11">
    <property type="entry name" value="FOLATE-BIOPTERIN TRANSPORTER 3-RELATED"/>
    <property type="match status" value="1"/>
</dbReference>
<keyword evidence="4 7" id="KW-0812">Transmembrane</keyword>
<name>A0A5N5P0G1_9ROSI</name>
<dbReference type="Proteomes" id="UP000326939">
    <property type="component" value="Chromosome 1"/>
</dbReference>
<evidence type="ECO:0000256" key="7">
    <source>
        <dbReference type="SAM" id="Phobius"/>
    </source>
</evidence>
<feature type="transmembrane region" description="Helical" evidence="7">
    <location>
        <begin position="521"/>
        <end position="543"/>
    </location>
</feature>
<evidence type="ECO:0000256" key="3">
    <source>
        <dbReference type="ARBA" id="ARBA00022448"/>
    </source>
</evidence>
<dbReference type="CDD" id="cd17484">
    <property type="entry name" value="MFS_FBT"/>
    <property type="match status" value="1"/>
</dbReference>
<comment type="similarity">
    <text evidence="2">Belongs to the major facilitator superfamily. Folate-biopterin transporter (TC 2.A.71) family.</text>
</comment>
<evidence type="ECO:0000313" key="8">
    <source>
        <dbReference type="EMBL" id="KAB5573085.1"/>
    </source>
</evidence>
<evidence type="ECO:0000256" key="2">
    <source>
        <dbReference type="ARBA" id="ARBA00007015"/>
    </source>
</evidence>
<comment type="subcellular location">
    <subcellularLocation>
        <location evidence="1">Membrane</location>
        <topology evidence="1">Multi-pass membrane protein</topology>
    </subcellularLocation>
</comment>
<proteinExistence type="inferred from homology"/>
<evidence type="ECO:0000256" key="4">
    <source>
        <dbReference type="ARBA" id="ARBA00022692"/>
    </source>
</evidence>
<dbReference type="InterPro" id="IPR039309">
    <property type="entry name" value="BT1"/>
</dbReference>
<feature type="transmembrane region" description="Helical" evidence="7">
    <location>
        <begin position="486"/>
        <end position="509"/>
    </location>
</feature>
<organism evidence="8 9">
    <name type="scientific">Salix brachista</name>
    <dbReference type="NCBI Taxonomy" id="2182728"/>
    <lineage>
        <taxon>Eukaryota</taxon>
        <taxon>Viridiplantae</taxon>
        <taxon>Streptophyta</taxon>
        <taxon>Embryophyta</taxon>
        <taxon>Tracheophyta</taxon>
        <taxon>Spermatophyta</taxon>
        <taxon>Magnoliopsida</taxon>
        <taxon>eudicotyledons</taxon>
        <taxon>Gunneridae</taxon>
        <taxon>Pentapetalae</taxon>
        <taxon>rosids</taxon>
        <taxon>fabids</taxon>
        <taxon>Malpighiales</taxon>
        <taxon>Salicaceae</taxon>
        <taxon>Saliceae</taxon>
        <taxon>Salix</taxon>
    </lineage>
</organism>
<feature type="transmembrane region" description="Helical" evidence="7">
    <location>
        <begin position="387"/>
        <end position="406"/>
    </location>
</feature>
<feature type="transmembrane region" description="Helical" evidence="7">
    <location>
        <begin position="240"/>
        <end position="260"/>
    </location>
</feature>
<keyword evidence="6 7" id="KW-0472">Membrane</keyword>
<dbReference type="GO" id="GO:0016020">
    <property type="term" value="C:membrane"/>
    <property type="evidence" value="ECO:0007669"/>
    <property type="project" value="UniProtKB-SubCell"/>
</dbReference>
<feature type="transmembrane region" description="Helical" evidence="7">
    <location>
        <begin position="174"/>
        <end position="192"/>
    </location>
</feature>
<dbReference type="EMBL" id="VDCV01000001">
    <property type="protein sequence ID" value="KAB5573085.1"/>
    <property type="molecule type" value="Genomic_DNA"/>
</dbReference>
<feature type="transmembrane region" description="Helical" evidence="7">
    <location>
        <begin position="34"/>
        <end position="54"/>
    </location>
</feature>
<evidence type="ECO:0000256" key="5">
    <source>
        <dbReference type="ARBA" id="ARBA00022989"/>
    </source>
</evidence>
<evidence type="ECO:0000256" key="6">
    <source>
        <dbReference type="ARBA" id="ARBA00023136"/>
    </source>
</evidence>
<accession>A0A5N5P0G1</accession>
<feature type="transmembrane region" description="Helical" evidence="7">
    <location>
        <begin position="354"/>
        <end position="375"/>
    </location>
</feature>
<sequence length="581" mass="64181">MEESQLERDPRNGFLALVLRPIHWLKMLGEELHWSFVLGVMIVYGVSQGFAVGMSKVSTKYYMKDEQKVQPSELQVYLGLLQLPWVMKPLWGLLTDTLPVLGYRRRPYFIFAALNIEGFISESPVSHTAVNSFPGLVHTARHTMGAGHARSLYLNRKVGVAPSAKLGSGISLEIRNWLLGFLSVTSMLALSLQRNLSLAFALLSLMGISAGIAIADVAIDACVTQNSIRHPSLAADMQSLCGFSSSIGALVGYSLSGFLVRLVGPKITVHVKCLLSCVVKGHVLDSIPSAASVTSQGVFGLLSVPAGLVILVGMTLKESRVHKFTHRGVNEKFLDAGKAMWTALKFRDVWRPCLYMYLSLAVSLNIHEGMFYWYTDAKGGPSFSQEVVGSIFSMGAVGSLAGVLIYQNWLKDHPFRDLLFWSQLLYGASGLLDLVLVLRLNLKIGLPDYFFVVIDEAVSMMIGRIKWQPLLVLSSKLCPAGIEGTFFALLMSIDHVGMLSSTWVGGLLLKFLKVTRTEFDNLWMAILIRSLMRIIPVFLLFLIPRSDPNLSILPEEMLKMKKGDDRLESENTEMVSLVDST</sequence>
<dbReference type="Pfam" id="PF03092">
    <property type="entry name" value="BT1"/>
    <property type="match status" value="2"/>
</dbReference>
<dbReference type="AlphaFoldDB" id="A0A5N5P0G1"/>
<comment type="caution">
    <text evidence="8">The sequence shown here is derived from an EMBL/GenBank/DDBJ whole genome shotgun (WGS) entry which is preliminary data.</text>
</comment>